<dbReference type="Gene3D" id="3.10.450.10">
    <property type="match status" value="1"/>
</dbReference>
<evidence type="ECO:0000313" key="7">
    <source>
        <dbReference type="EMBL" id="KOF72526.1"/>
    </source>
</evidence>
<dbReference type="STRING" id="37653.A0A0L8G664"/>
<evidence type="ECO:0000259" key="6">
    <source>
        <dbReference type="Pfam" id="PF00031"/>
    </source>
</evidence>
<reference evidence="7" key="1">
    <citation type="submission" date="2015-07" db="EMBL/GenBank/DDBJ databases">
        <title>MeaNS - Measles Nucleotide Surveillance Program.</title>
        <authorList>
            <person name="Tran T."/>
            <person name="Druce J."/>
        </authorList>
    </citation>
    <scope>NUCLEOTIDE SEQUENCE</scope>
    <source>
        <strain evidence="7">UCB-OBI-ISO-001</strain>
        <tissue evidence="7">Gonad</tissue>
    </source>
</reference>
<evidence type="ECO:0000256" key="4">
    <source>
        <dbReference type="ARBA" id="ARBA00022690"/>
    </source>
</evidence>
<evidence type="ECO:0000256" key="3">
    <source>
        <dbReference type="ARBA" id="ARBA00022490"/>
    </source>
</evidence>
<name>A0A0L8G664_OCTBM</name>
<evidence type="ECO:0000256" key="1">
    <source>
        <dbReference type="ARBA" id="ARBA00004496"/>
    </source>
</evidence>
<dbReference type="InterPro" id="IPR046350">
    <property type="entry name" value="Cystatin_sf"/>
</dbReference>
<dbReference type="OrthoDB" id="2429551at2759"/>
<gene>
    <name evidence="7" type="ORF">OCBIM_22039349mg</name>
</gene>
<dbReference type="CDD" id="cd00042">
    <property type="entry name" value="CY"/>
    <property type="match status" value="1"/>
</dbReference>
<dbReference type="InterPro" id="IPR018073">
    <property type="entry name" value="Prot_inh_cystat_CS"/>
</dbReference>
<comment type="similarity">
    <text evidence="2">Belongs to the cystatin family.</text>
</comment>
<dbReference type="AlphaFoldDB" id="A0A0L8G664"/>
<dbReference type="GO" id="GO:0004869">
    <property type="term" value="F:cysteine-type endopeptidase inhibitor activity"/>
    <property type="evidence" value="ECO:0007669"/>
    <property type="project" value="UniProtKB-KW"/>
</dbReference>
<organism evidence="7">
    <name type="scientific">Octopus bimaculoides</name>
    <name type="common">California two-spotted octopus</name>
    <dbReference type="NCBI Taxonomy" id="37653"/>
    <lineage>
        <taxon>Eukaryota</taxon>
        <taxon>Metazoa</taxon>
        <taxon>Spiralia</taxon>
        <taxon>Lophotrochozoa</taxon>
        <taxon>Mollusca</taxon>
        <taxon>Cephalopoda</taxon>
        <taxon>Coleoidea</taxon>
        <taxon>Octopodiformes</taxon>
        <taxon>Octopoda</taxon>
        <taxon>Incirrata</taxon>
        <taxon>Octopodidae</taxon>
        <taxon>Octopus</taxon>
    </lineage>
</organism>
<proteinExistence type="inferred from homology"/>
<accession>A0A0L8G664</accession>
<evidence type="ECO:0000256" key="5">
    <source>
        <dbReference type="ARBA" id="ARBA00022704"/>
    </source>
</evidence>
<comment type="subcellular location">
    <subcellularLocation>
        <location evidence="1">Cytoplasm</location>
    </subcellularLocation>
</comment>
<dbReference type="SUPFAM" id="SSF54403">
    <property type="entry name" value="Cystatin/monellin"/>
    <property type="match status" value="1"/>
</dbReference>
<keyword evidence="4" id="KW-0646">Protease inhibitor</keyword>
<sequence length="74" mass="8698">QLKQKMEEKLDKTFEKFEALHYKQQLVSGMNYFVKIHIGNEEFVHARIYKPLFDAGELTSIKGSLALADEIEYF</sequence>
<dbReference type="PROSITE" id="PS00287">
    <property type="entry name" value="CYSTATIN"/>
    <property type="match status" value="1"/>
</dbReference>
<dbReference type="EMBL" id="KQ423628">
    <property type="protein sequence ID" value="KOF72526.1"/>
    <property type="molecule type" value="Genomic_DNA"/>
</dbReference>
<keyword evidence="5" id="KW-0789">Thiol protease inhibitor</keyword>
<dbReference type="PANTHER" id="PTHR11414:SF21">
    <property type="entry name" value="CYSTATIN 14A, TANDEM DUPLICATE 1-RELATED"/>
    <property type="match status" value="1"/>
</dbReference>
<dbReference type="InterPro" id="IPR001713">
    <property type="entry name" value="Prot_inh_stefin"/>
</dbReference>
<feature type="non-terminal residue" evidence="7">
    <location>
        <position position="1"/>
    </location>
</feature>
<dbReference type="PANTHER" id="PTHR11414">
    <property type="entry name" value="CYSTATIN FAMILY MEMBER"/>
    <property type="match status" value="1"/>
</dbReference>
<evidence type="ECO:0000256" key="2">
    <source>
        <dbReference type="ARBA" id="ARBA00009403"/>
    </source>
</evidence>
<keyword evidence="3" id="KW-0963">Cytoplasm</keyword>
<dbReference type="GO" id="GO:0005829">
    <property type="term" value="C:cytosol"/>
    <property type="evidence" value="ECO:0007669"/>
    <property type="project" value="TreeGrafter"/>
</dbReference>
<dbReference type="InterPro" id="IPR000010">
    <property type="entry name" value="Cystatin_dom"/>
</dbReference>
<dbReference type="Pfam" id="PF00031">
    <property type="entry name" value="Cystatin"/>
    <property type="match status" value="1"/>
</dbReference>
<feature type="domain" description="Cystatin" evidence="6">
    <location>
        <begin position="5"/>
        <end position="50"/>
    </location>
</feature>
<protein>
    <recommendedName>
        <fullName evidence="6">Cystatin domain-containing protein</fullName>
    </recommendedName>
</protein>
<dbReference type="FunFam" id="3.10.450.10:FF:000001">
    <property type="entry name" value="Cystatin-A"/>
    <property type="match status" value="1"/>
</dbReference>
<dbReference type="PRINTS" id="PR00295">
    <property type="entry name" value="STEFINA"/>
</dbReference>